<dbReference type="EMBL" id="JAPMXC010000001">
    <property type="protein sequence ID" value="MCY0386831.1"/>
    <property type="molecule type" value="Genomic_DNA"/>
</dbReference>
<protein>
    <submittedName>
        <fullName evidence="1">Uncharacterized protein</fullName>
    </submittedName>
</protein>
<sequence length="48" mass="5134">MVGGKPLGIPIAWINRRHVALDPVVPAPDLEFAGIAPLRELTRFTNGG</sequence>
<organism evidence="1 2">
    <name type="scientific">Robbsia betulipollinis</name>
    <dbReference type="NCBI Taxonomy" id="2981849"/>
    <lineage>
        <taxon>Bacteria</taxon>
        <taxon>Pseudomonadati</taxon>
        <taxon>Pseudomonadota</taxon>
        <taxon>Betaproteobacteria</taxon>
        <taxon>Burkholderiales</taxon>
        <taxon>Burkholderiaceae</taxon>
        <taxon>Robbsia</taxon>
    </lineage>
</organism>
<accession>A0ABT3ZJW8</accession>
<reference evidence="1" key="1">
    <citation type="submission" date="2022-11" db="EMBL/GenBank/DDBJ databases">
        <title>Robbsia betulipollinis sp. nov., isolated from pollen of birch (Betula pendula).</title>
        <authorList>
            <person name="Shi H."/>
            <person name="Ambika Manirajan B."/>
            <person name="Ratering S."/>
            <person name="Geissler-Plaum R."/>
            <person name="Schnell S."/>
        </authorList>
    </citation>
    <scope>NUCLEOTIDE SEQUENCE</scope>
    <source>
        <strain evidence="1">Bb-Pol-6</strain>
    </source>
</reference>
<dbReference type="RefSeq" id="WP_267846472.1">
    <property type="nucleotide sequence ID" value="NZ_JAPMXC010000001.1"/>
</dbReference>
<keyword evidence="2" id="KW-1185">Reference proteome</keyword>
<comment type="caution">
    <text evidence="1">The sequence shown here is derived from an EMBL/GenBank/DDBJ whole genome shotgun (WGS) entry which is preliminary data.</text>
</comment>
<name>A0ABT3ZJW8_9BURK</name>
<proteinExistence type="predicted"/>
<evidence type="ECO:0000313" key="1">
    <source>
        <dbReference type="EMBL" id="MCY0386831.1"/>
    </source>
</evidence>
<dbReference type="Proteomes" id="UP001082899">
    <property type="component" value="Unassembled WGS sequence"/>
</dbReference>
<gene>
    <name evidence="1" type="ORF">OVY01_06215</name>
</gene>
<evidence type="ECO:0000313" key="2">
    <source>
        <dbReference type="Proteomes" id="UP001082899"/>
    </source>
</evidence>